<protein>
    <submittedName>
        <fullName evidence="2">Uncharacterized protein</fullName>
    </submittedName>
</protein>
<evidence type="ECO:0000256" key="1">
    <source>
        <dbReference type="SAM" id="Phobius"/>
    </source>
</evidence>
<proteinExistence type="predicted"/>
<keyword evidence="1" id="KW-1133">Transmembrane helix</keyword>
<feature type="transmembrane region" description="Helical" evidence="1">
    <location>
        <begin position="12"/>
        <end position="34"/>
    </location>
</feature>
<accession>A0A4C1SZ36</accession>
<keyword evidence="1" id="KW-0472">Membrane</keyword>
<dbReference type="AlphaFoldDB" id="A0A4C1SZ36"/>
<evidence type="ECO:0000313" key="3">
    <source>
        <dbReference type="Proteomes" id="UP000299102"/>
    </source>
</evidence>
<organism evidence="2 3">
    <name type="scientific">Eumeta variegata</name>
    <name type="common">Bagworm moth</name>
    <name type="synonym">Eumeta japonica</name>
    <dbReference type="NCBI Taxonomy" id="151549"/>
    <lineage>
        <taxon>Eukaryota</taxon>
        <taxon>Metazoa</taxon>
        <taxon>Ecdysozoa</taxon>
        <taxon>Arthropoda</taxon>
        <taxon>Hexapoda</taxon>
        <taxon>Insecta</taxon>
        <taxon>Pterygota</taxon>
        <taxon>Neoptera</taxon>
        <taxon>Endopterygota</taxon>
        <taxon>Lepidoptera</taxon>
        <taxon>Glossata</taxon>
        <taxon>Ditrysia</taxon>
        <taxon>Tineoidea</taxon>
        <taxon>Psychidae</taxon>
        <taxon>Oiketicinae</taxon>
        <taxon>Eumeta</taxon>
    </lineage>
</organism>
<sequence>MLIGRSLGWATVRTVSVAVFCSGHLFVVCCCLLCRNGTFEHDDRTTEETSGVSVHGLGLDQPNAKACLLTIVQIKGLDVKLYLHPDPVRIGD</sequence>
<keyword evidence="1" id="KW-0812">Transmembrane</keyword>
<dbReference type="Proteomes" id="UP000299102">
    <property type="component" value="Unassembled WGS sequence"/>
</dbReference>
<gene>
    <name evidence="2" type="ORF">EVAR_92070_1</name>
</gene>
<comment type="caution">
    <text evidence="2">The sequence shown here is derived from an EMBL/GenBank/DDBJ whole genome shotgun (WGS) entry which is preliminary data.</text>
</comment>
<dbReference type="EMBL" id="BGZK01000025">
    <property type="protein sequence ID" value="GBP07164.1"/>
    <property type="molecule type" value="Genomic_DNA"/>
</dbReference>
<keyword evidence="3" id="KW-1185">Reference proteome</keyword>
<name>A0A4C1SZ36_EUMVA</name>
<reference evidence="2 3" key="1">
    <citation type="journal article" date="2019" name="Commun. Biol.">
        <title>The bagworm genome reveals a unique fibroin gene that provides high tensile strength.</title>
        <authorList>
            <person name="Kono N."/>
            <person name="Nakamura H."/>
            <person name="Ohtoshi R."/>
            <person name="Tomita M."/>
            <person name="Numata K."/>
            <person name="Arakawa K."/>
        </authorList>
    </citation>
    <scope>NUCLEOTIDE SEQUENCE [LARGE SCALE GENOMIC DNA]</scope>
</reference>
<evidence type="ECO:0000313" key="2">
    <source>
        <dbReference type="EMBL" id="GBP07164.1"/>
    </source>
</evidence>